<dbReference type="RefSeq" id="WP_345433401.1">
    <property type="nucleotide sequence ID" value="NZ_BAABHK010000007.1"/>
</dbReference>
<sequence length="242" mass="26706">MPGQASPWIRLLAARRGEVAADALENSRRSGRIVYEELRHAERSWREDLRVKAASSPEATERLIVVWYAYVLQVVGEHMLDADYAARPQTAGFVSMTTAEQVAVFFDGADSWMARSGGPATDLSDRAVQMRPAPFPRWVKIDPCPRAHLLAMVAAGKEIIECAGRLLTQVARVSRTHTEPVGDARHILAEASATIYFAQEMLADGPRRGDRAAVAHHLRRAIETLYGFGRVAAAPHLLNDDE</sequence>
<proteinExistence type="predicted"/>
<keyword evidence="2" id="KW-1185">Reference proteome</keyword>
<accession>A0ABP8UFL6</accession>
<organism evidence="1 2">
    <name type="scientific">Actinoallomurus vinaceus</name>
    <dbReference type="NCBI Taxonomy" id="1080074"/>
    <lineage>
        <taxon>Bacteria</taxon>
        <taxon>Bacillati</taxon>
        <taxon>Actinomycetota</taxon>
        <taxon>Actinomycetes</taxon>
        <taxon>Streptosporangiales</taxon>
        <taxon>Thermomonosporaceae</taxon>
        <taxon>Actinoallomurus</taxon>
    </lineage>
</organism>
<name>A0ABP8UFL6_9ACTN</name>
<reference evidence="2" key="1">
    <citation type="journal article" date="2019" name="Int. J. Syst. Evol. Microbiol.">
        <title>The Global Catalogue of Microorganisms (GCM) 10K type strain sequencing project: providing services to taxonomists for standard genome sequencing and annotation.</title>
        <authorList>
            <consortium name="The Broad Institute Genomics Platform"/>
            <consortium name="The Broad Institute Genome Sequencing Center for Infectious Disease"/>
            <person name="Wu L."/>
            <person name="Ma J."/>
        </authorList>
    </citation>
    <scope>NUCLEOTIDE SEQUENCE [LARGE SCALE GENOMIC DNA]</scope>
    <source>
        <strain evidence="2">JCM 17939</strain>
    </source>
</reference>
<evidence type="ECO:0000313" key="1">
    <source>
        <dbReference type="EMBL" id="GAA4629372.1"/>
    </source>
</evidence>
<gene>
    <name evidence="1" type="ORF">GCM10023196_049850</name>
</gene>
<protein>
    <submittedName>
        <fullName evidence="1">Uncharacterized protein</fullName>
    </submittedName>
</protein>
<comment type="caution">
    <text evidence="1">The sequence shown here is derived from an EMBL/GenBank/DDBJ whole genome shotgun (WGS) entry which is preliminary data.</text>
</comment>
<evidence type="ECO:0000313" key="2">
    <source>
        <dbReference type="Proteomes" id="UP001501442"/>
    </source>
</evidence>
<dbReference type="Proteomes" id="UP001501442">
    <property type="component" value="Unassembled WGS sequence"/>
</dbReference>
<dbReference type="EMBL" id="BAABHK010000007">
    <property type="protein sequence ID" value="GAA4629372.1"/>
    <property type="molecule type" value="Genomic_DNA"/>
</dbReference>